<feature type="domain" description="Histidine kinase" evidence="12">
    <location>
        <begin position="245"/>
        <end position="456"/>
    </location>
</feature>
<dbReference type="RefSeq" id="WP_394385318.1">
    <property type="nucleotide sequence ID" value="NZ_JBIGIB010000003.1"/>
</dbReference>
<keyword evidence="6 11" id="KW-0812">Transmembrane</keyword>
<gene>
    <name evidence="14" type="ORF">ACG01O_13310</name>
</gene>
<dbReference type="PROSITE" id="PS50885">
    <property type="entry name" value="HAMP"/>
    <property type="match status" value="1"/>
</dbReference>
<dbReference type="InterPro" id="IPR003661">
    <property type="entry name" value="HisK_dim/P_dom"/>
</dbReference>
<dbReference type="Pfam" id="PF02518">
    <property type="entry name" value="HATPase_c"/>
    <property type="match status" value="1"/>
</dbReference>
<evidence type="ECO:0000256" key="5">
    <source>
        <dbReference type="ARBA" id="ARBA00022679"/>
    </source>
</evidence>
<keyword evidence="9" id="KW-0902">Two-component regulatory system</keyword>
<evidence type="ECO:0000256" key="1">
    <source>
        <dbReference type="ARBA" id="ARBA00000085"/>
    </source>
</evidence>
<dbReference type="InterPro" id="IPR005467">
    <property type="entry name" value="His_kinase_dom"/>
</dbReference>
<name>A0ABW7H033_9BURK</name>
<keyword evidence="15" id="KW-1185">Reference proteome</keyword>
<dbReference type="InterPro" id="IPR013727">
    <property type="entry name" value="2CSK_N"/>
</dbReference>
<feature type="transmembrane region" description="Helical" evidence="11">
    <location>
        <begin position="12"/>
        <end position="35"/>
    </location>
</feature>
<dbReference type="EMBL" id="JBIGIB010000003">
    <property type="protein sequence ID" value="MFG6467596.1"/>
    <property type="molecule type" value="Genomic_DNA"/>
</dbReference>
<keyword evidence="10 11" id="KW-0472">Membrane</keyword>
<evidence type="ECO:0000313" key="14">
    <source>
        <dbReference type="EMBL" id="MFG6467596.1"/>
    </source>
</evidence>
<dbReference type="PROSITE" id="PS50109">
    <property type="entry name" value="HIS_KIN"/>
    <property type="match status" value="1"/>
</dbReference>
<dbReference type="InterPro" id="IPR036890">
    <property type="entry name" value="HATPase_C_sf"/>
</dbReference>
<comment type="subcellular location">
    <subcellularLocation>
        <location evidence="2">Membrane</location>
    </subcellularLocation>
</comment>
<keyword evidence="8 11" id="KW-1133">Transmembrane helix</keyword>
<dbReference type="InterPro" id="IPR004358">
    <property type="entry name" value="Sig_transdc_His_kin-like_C"/>
</dbReference>
<dbReference type="InterPro" id="IPR003594">
    <property type="entry name" value="HATPase_dom"/>
</dbReference>
<evidence type="ECO:0000256" key="8">
    <source>
        <dbReference type="ARBA" id="ARBA00022989"/>
    </source>
</evidence>
<feature type="transmembrane region" description="Helical" evidence="11">
    <location>
        <begin position="166"/>
        <end position="185"/>
    </location>
</feature>
<keyword evidence="4" id="KW-0597">Phosphoprotein</keyword>
<dbReference type="PANTHER" id="PTHR45436">
    <property type="entry name" value="SENSOR HISTIDINE KINASE YKOH"/>
    <property type="match status" value="1"/>
</dbReference>
<evidence type="ECO:0000256" key="4">
    <source>
        <dbReference type="ARBA" id="ARBA00022553"/>
    </source>
</evidence>
<evidence type="ECO:0000259" key="12">
    <source>
        <dbReference type="PROSITE" id="PS50109"/>
    </source>
</evidence>
<evidence type="ECO:0000256" key="9">
    <source>
        <dbReference type="ARBA" id="ARBA00023012"/>
    </source>
</evidence>
<dbReference type="Gene3D" id="3.30.565.10">
    <property type="entry name" value="Histidine kinase-like ATPase, C-terminal domain"/>
    <property type="match status" value="1"/>
</dbReference>
<evidence type="ECO:0000256" key="6">
    <source>
        <dbReference type="ARBA" id="ARBA00022692"/>
    </source>
</evidence>
<feature type="domain" description="HAMP" evidence="13">
    <location>
        <begin position="186"/>
        <end position="237"/>
    </location>
</feature>
<dbReference type="PANTHER" id="PTHR45436:SF1">
    <property type="entry name" value="SENSOR PROTEIN QSEC"/>
    <property type="match status" value="1"/>
</dbReference>
<organism evidence="14 15">
    <name type="scientific">Pelomonas baiyunensis</name>
    <dbReference type="NCBI Taxonomy" id="3299026"/>
    <lineage>
        <taxon>Bacteria</taxon>
        <taxon>Pseudomonadati</taxon>
        <taxon>Pseudomonadota</taxon>
        <taxon>Betaproteobacteria</taxon>
        <taxon>Burkholderiales</taxon>
        <taxon>Sphaerotilaceae</taxon>
        <taxon>Roseateles</taxon>
    </lineage>
</organism>
<evidence type="ECO:0000256" key="2">
    <source>
        <dbReference type="ARBA" id="ARBA00004370"/>
    </source>
</evidence>
<evidence type="ECO:0000256" key="11">
    <source>
        <dbReference type="SAM" id="Phobius"/>
    </source>
</evidence>
<evidence type="ECO:0000259" key="13">
    <source>
        <dbReference type="PROSITE" id="PS50885"/>
    </source>
</evidence>
<dbReference type="Pfam" id="PF08521">
    <property type="entry name" value="2CSK_N"/>
    <property type="match status" value="1"/>
</dbReference>
<dbReference type="SUPFAM" id="SSF47384">
    <property type="entry name" value="Homodimeric domain of signal transducing histidine kinase"/>
    <property type="match status" value="1"/>
</dbReference>
<protein>
    <recommendedName>
        <fullName evidence="3">histidine kinase</fullName>
        <ecNumber evidence="3">2.7.13.3</ecNumber>
    </recommendedName>
</protein>
<dbReference type="SMART" id="SM00387">
    <property type="entry name" value="HATPase_c"/>
    <property type="match status" value="1"/>
</dbReference>
<evidence type="ECO:0000256" key="10">
    <source>
        <dbReference type="ARBA" id="ARBA00023136"/>
    </source>
</evidence>
<reference evidence="14 15" key="1">
    <citation type="submission" date="2024-08" db="EMBL/GenBank/DDBJ databases">
        <authorList>
            <person name="Lu H."/>
        </authorList>
    </citation>
    <scope>NUCLEOTIDE SEQUENCE [LARGE SCALE GENOMIC DNA]</scope>
    <source>
        <strain evidence="14 15">BYS87W</strain>
    </source>
</reference>
<dbReference type="Gene3D" id="1.10.287.130">
    <property type="match status" value="1"/>
</dbReference>
<comment type="catalytic activity">
    <reaction evidence="1">
        <text>ATP + protein L-histidine = ADP + protein N-phospho-L-histidine.</text>
        <dbReference type="EC" id="2.7.13.3"/>
    </reaction>
</comment>
<dbReference type="SUPFAM" id="SSF55874">
    <property type="entry name" value="ATPase domain of HSP90 chaperone/DNA topoisomerase II/histidine kinase"/>
    <property type="match status" value="1"/>
</dbReference>
<evidence type="ECO:0000313" key="15">
    <source>
        <dbReference type="Proteomes" id="UP001606303"/>
    </source>
</evidence>
<accession>A0ABW7H033</accession>
<dbReference type="SMART" id="SM00388">
    <property type="entry name" value="HisKA"/>
    <property type="match status" value="1"/>
</dbReference>
<dbReference type="EC" id="2.7.13.3" evidence="3"/>
<evidence type="ECO:0000256" key="3">
    <source>
        <dbReference type="ARBA" id="ARBA00012438"/>
    </source>
</evidence>
<dbReference type="InterPro" id="IPR050428">
    <property type="entry name" value="TCS_sensor_his_kinase"/>
</dbReference>
<dbReference type="Proteomes" id="UP001606303">
    <property type="component" value="Unassembled WGS sequence"/>
</dbReference>
<dbReference type="GO" id="GO:0004673">
    <property type="term" value="F:protein histidine kinase activity"/>
    <property type="evidence" value="ECO:0007669"/>
    <property type="project" value="UniProtKB-EC"/>
</dbReference>
<sequence>MRWQPRSLYARLALALTLVLGAAGSGLLVAAWWYASVAADEAYDQILVSGALQIAENTWLNKGVLDVDVPLAAFAVLSARDRVFYQVLDPQRRVVAGDPSLQVAVPWEGIKRGPVLLSAVVQEQRVRVAIVGRHVMPQDPQGWAAVVLAETQIARGTLAQSLATKALWIIGLMGVITIGAAMVAAQRALKPLHDVARAIGARDAASRDPLVVEAPPEAEVLVQTINDFIARLNARIALMRRVMGDVAHQIRTPLAAIASQVELWEYAPDEATRRVQAQRIKTRLEDVGELSSQMLSHALVLHRSQGVSMDRVDLVDLVRQQLMQQLEDRPARQVDVEFTAPDQPVWTCGDAVMLKEAVRNVLGNALTYGVRTRLCVAVKSTASHAEICVEDDGPGIEPTRWDALRRPFTPRGDGRIGASLGLSIVDEVMRAHGGELRFEAPASGGFRVVLRLTLELQLTGA</sequence>
<dbReference type="InterPro" id="IPR003660">
    <property type="entry name" value="HAMP_dom"/>
</dbReference>
<proteinExistence type="predicted"/>
<dbReference type="CDD" id="cd00082">
    <property type="entry name" value="HisKA"/>
    <property type="match status" value="1"/>
</dbReference>
<dbReference type="CDD" id="cd00075">
    <property type="entry name" value="HATPase"/>
    <property type="match status" value="1"/>
</dbReference>
<dbReference type="PRINTS" id="PR00344">
    <property type="entry name" value="BCTRLSENSOR"/>
</dbReference>
<keyword evidence="7 14" id="KW-0418">Kinase</keyword>
<keyword evidence="5 14" id="KW-0808">Transferase</keyword>
<evidence type="ECO:0000256" key="7">
    <source>
        <dbReference type="ARBA" id="ARBA00022777"/>
    </source>
</evidence>
<dbReference type="InterPro" id="IPR036097">
    <property type="entry name" value="HisK_dim/P_sf"/>
</dbReference>
<comment type="caution">
    <text evidence="14">The sequence shown here is derived from an EMBL/GenBank/DDBJ whole genome shotgun (WGS) entry which is preliminary data.</text>
</comment>
<dbReference type="Pfam" id="PF00512">
    <property type="entry name" value="HisKA"/>
    <property type="match status" value="1"/>
</dbReference>